<dbReference type="RefSeq" id="WP_280999910.1">
    <property type="nucleotide sequence ID" value="NZ_CP069362.1"/>
</dbReference>
<name>A0ABY8PS62_9BACT</name>
<gene>
    <name evidence="1" type="ORF">JRV97_02575</name>
</gene>
<organism evidence="1 2">
    <name type="scientific">Marinitoga aeolica</name>
    <dbReference type="NCBI Taxonomy" id="2809031"/>
    <lineage>
        <taxon>Bacteria</taxon>
        <taxon>Thermotogati</taxon>
        <taxon>Thermotogota</taxon>
        <taxon>Thermotogae</taxon>
        <taxon>Petrotogales</taxon>
        <taxon>Petrotogaceae</taxon>
        <taxon>Marinitoga</taxon>
    </lineage>
</organism>
<reference evidence="1 2" key="1">
    <citation type="submission" date="2021-02" db="EMBL/GenBank/DDBJ databases">
        <title>Characterization of Marinitoga sp. nov. str. BP5-C20A.</title>
        <authorList>
            <person name="Erauso G."/>
            <person name="Postec A."/>
        </authorList>
    </citation>
    <scope>NUCLEOTIDE SEQUENCE [LARGE SCALE GENOMIC DNA]</scope>
    <source>
        <strain evidence="1 2">BP5-C20A</strain>
    </source>
</reference>
<evidence type="ECO:0000313" key="2">
    <source>
        <dbReference type="Proteomes" id="UP001232493"/>
    </source>
</evidence>
<proteinExistence type="predicted"/>
<keyword evidence="2" id="KW-1185">Reference proteome</keyword>
<dbReference type="EMBL" id="CP069362">
    <property type="protein sequence ID" value="WGS65462.1"/>
    <property type="molecule type" value="Genomic_DNA"/>
</dbReference>
<accession>A0ABY8PS62</accession>
<evidence type="ECO:0000313" key="1">
    <source>
        <dbReference type="EMBL" id="WGS65462.1"/>
    </source>
</evidence>
<sequence>MNTISLKKIISIVEYGKYSLPILNWVIRILDKKNHLNLYIESLKAKWENKHNLAIKYANIIISTTTTTTILKELARFEKIKILIILDKKDYAKKEYFYLKKNFSFIPEYARNLILPGLKHLCSIYKDDLGDINICSNKYNESYVQMALLKYSEARKFRDEKKYDEAYKQAIEGYILAKKFPHPTIMCSGLNNAAWWLRNVDKKKALYVANLLEYYLGYYFEDLPKMYNQFDTIFEIYFMNNNIRIFEITDIIYKLHNKYSDFKIGDKFNKFIFSDNIKTYELTKNLNNFISKKIKKECYHSSKKSSELRKIIDDYNLSFNSNYPFAINNEIYKIYIKNNFNSNIAKFKTTVRSKIPKLFFSTYSSLIEKPYFAKSRILKLIFEGNKDKIIKYFSSNYEKMYFFNLMLSNFQEENLIDNFYNNSHLTEDFLPDEVSLFYVSRKKLIFNLLKNAKNFKEFILNYFELNEEEMRTFDMFLRNCVRYDIKWPITPYPKGKVRDFAIKYGLGQKRVALGYYSFEDNERLFLDSIIEKFL</sequence>
<dbReference type="Proteomes" id="UP001232493">
    <property type="component" value="Chromosome"/>
</dbReference>
<protein>
    <submittedName>
        <fullName evidence="1">Uncharacterized protein</fullName>
    </submittedName>
</protein>